<name>A0A8R1E7T1_CAEJA</name>
<dbReference type="Proteomes" id="UP000005237">
    <property type="component" value="Unassembled WGS sequence"/>
</dbReference>
<organism evidence="1 2">
    <name type="scientific">Caenorhabditis japonica</name>
    <dbReference type="NCBI Taxonomy" id="281687"/>
    <lineage>
        <taxon>Eukaryota</taxon>
        <taxon>Metazoa</taxon>
        <taxon>Ecdysozoa</taxon>
        <taxon>Nematoda</taxon>
        <taxon>Chromadorea</taxon>
        <taxon>Rhabditida</taxon>
        <taxon>Rhabditina</taxon>
        <taxon>Rhabditomorpha</taxon>
        <taxon>Rhabditoidea</taxon>
        <taxon>Rhabditidae</taxon>
        <taxon>Peloderinae</taxon>
        <taxon>Caenorhabditis</taxon>
    </lineage>
</organism>
<protein>
    <submittedName>
        <fullName evidence="1">Uncharacterized protein</fullName>
    </submittedName>
</protein>
<sequence length="99" mass="12048">MRDAEKHFLDKTLLFLYHCDANSLYRKAAFRYWKNIPCNVGFFNGFTNSRELDEAFSRIRESPKMSFSNFLHFHSTQHYRSAEIYYCFKKIVTWREART</sequence>
<accession>A0A8R1E7T1</accession>
<keyword evidence="2" id="KW-1185">Reference proteome</keyword>
<evidence type="ECO:0000313" key="2">
    <source>
        <dbReference type="Proteomes" id="UP000005237"/>
    </source>
</evidence>
<reference evidence="2" key="1">
    <citation type="submission" date="2010-08" db="EMBL/GenBank/DDBJ databases">
        <authorList>
            <consortium name="Caenorhabditis japonica Sequencing Consortium"/>
            <person name="Wilson R.K."/>
        </authorList>
    </citation>
    <scope>NUCLEOTIDE SEQUENCE [LARGE SCALE GENOMIC DNA]</scope>
    <source>
        <strain evidence="2">DF5081</strain>
    </source>
</reference>
<proteinExistence type="predicted"/>
<dbReference type="AlphaFoldDB" id="A0A8R1E7T1"/>
<dbReference type="EnsemblMetazoa" id="CJA28563.1">
    <property type="protein sequence ID" value="CJA28563.1"/>
    <property type="gene ID" value="WBGene00184137"/>
</dbReference>
<evidence type="ECO:0000313" key="1">
    <source>
        <dbReference type="EnsemblMetazoa" id="CJA28563.1"/>
    </source>
</evidence>
<reference evidence="1" key="2">
    <citation type="submission" date="2022-06" db="UniProtKB">
        <authorList>
            <consortium name="EnsemblMetazoa"/>
        </authorList>
    </citation>
    <scope>IDENTIFICATION</scope>
    <source>
        <strain evidence="1">DF5081</strain>
    </source>
</reference>